<keyword evidence="1" id="KW-0472">Membrane</keyword>
<dbReference type="RefSeq" id="XP_011775529.1">
    <property type="nucleotide sequence ID" value="XM_011777227.1"/>
</dbReference>
<protein>
    <submittedName>
        <fullName evidence="2">Uncharacterized protein</fullName>
    </submittedName>
</protein>
<sequence>MMQGSEKEEKMCARCYACNFFFAIISLFCFCFSFHVSVMLNFEVELSPRVTEVLTLNPFKRNNREGRGGTEFACAPAVVIDSFFFSSVHPLFSMCEKPSTSLSKNYCF</sequence>
<evidence type="ECO:0000313" key="3">
    <source>
        <dbReference type="Proteomes" id="UP000002316"/>
    </source>
</evidence>
<dbReference type="EMBL" id="FN554971">
    <property type="protein sequence ID" value="CBH13252.1"/>
    <property type="molecule type" value="Genomic_DNA"/>
</dbReference>
<organism evidence="2 3">
    <name type="scientific">Trypanosoma brucei gambiense (strain MHOM/CI/86/DAL972)</name>
    <dbReference type="NCBI Taxonomy" id="679716"/>
    <lineage>
        <taxon>Eukaryota</taxon>
        <taxon>Discoba</taxon>
        <taxon>Euglenozoa</taxon>
        <taxon>Kinetoplastea</taxon>
        <taxon>Metakinetoplastina</taxon>
        <taxon>Trypanosomatida</taxon>
        <taxon>Trypanosomatidae</taxon>
        <taxon>Trypanosoma</taxon>
    </lineage>
</organism>
<dbReference type="Proteomes" id="UP000002316">
    <property type="component" value="Chromosome 8"/>
</dbReference>
<feature type="transmembrane region" description="Helical" evidence="1">
    <location>
        <begin position="20"/>
        <end position="40"/>
    </location>
</feature>
<name>C9ZV14_TRYB9</name>
<dbReference type="KEGG" id="tbg:TbgDal_VIII1990"/>
<dbReference type="GeneID" id="23863368"/>
<accession>C9ZV14</accession>
<evidence type="ECO:0000313" key="2">
    <source>
        <dbReference type="EMBL" id="CBH13252.1"/>
    </source>
</evidence>
<reference evidence="3" key="1">
    <citation type="journal article" date="2010" name="PLoS Negl. Trop. Dis.">
        <title>The genome sequence of Trypanosoma brucei gambiense, causative agent of chronic human african trypanosomiasis.</title>
        <authorList>
            <person name="Jackson A.P."/>
            <person name="Sanders M."/>
            <person name="Berry A."/>
            <person name="McQuillan J."/>
            <person name="Aslett M.A."/>
            <person name="Quail M.A."/>
            <person name="Chukualim B."/>
            <person name="Capewell P."/>
            <person name="MacLeod A."/>
            <person name="Melville S.E."/>
            <person name="Gibson W."/>
            <person name="Barry J.D."/>
            <person name="Berriman M."/>
            <person name="Hertz-Fowler C."/>
        </authorList>
    </citation>
    <scope>NUCLEOTIDE SEQUENCE [LARGE SCALE GENOMIC DNA]</scope>
    <source>
        <strain evidence="3">MHOM/CI/86/DAL972</strain>
    </source>
</reference>
<keyword evidence="1" id="KW-0812">Transmembrane</keyword>
<keyword evidence="1" id="KW-1133">Transmembrane helix</keyword>
<dbReference type="AlphaFoldDB" id="C9ZV14"/>
<gene>
    <name evidence="2" type="ORF">TbgDal_VIII1990</name>
</gene>
<evidence type="ECO:0000256" key="1">
    <source>
        <dbReference type="SAM" id="Phobius"/>
    </source>
</evidence>
<proteinExistence type="predicted"/>